<dbReference type="InterPro" id="IPR043129">
    <property type="entry name" value="ATPase_NBD"/>
</dbReference>
<gene>
    <name evidence="3" type="ORF">DWU89_12355</name>
    <name evidence="2" type="ORF">H8784_12035</name>
</gene>
<accession>A0A3D8HDQ2</accession>
<evidence type="ECO:0000313" key="4">
    <source>
        <dbReference type="Proteomes" id="UP000256321"/>
    </source>
</evidence>
<dbReference type="AlphaFoldDB" id="A0A3D8HDQ2"/>
<reference evidence="3 4" key="1">
    <citation type="submission" date="2018-07" db="EMBL/GenBank/DDBJ databases">
        <title>Parabacteroides acidifaciens nov. sp., isolated from human feces.</title>
        <authorList>
            <person name="Wang Y.J."/>
        </authorList>
    </citation>
    <scope>NUCLEOTIDE SEQUENCE [LARGE SCALE GENOMIC DNA]</scope>
    <source>
        <strain evidence="3 4">426-9</strain>
    </source>
</reference>
<dbReference type="SUPFAM" id="SSF53067">
    <property type="entry name" value="Actin-like ATPase domain"/>
    <property type="match status" value="1"/>
</dbReference>
<dbReference type="PANTHER" id="PTHR18964:SF149">
    <property type="entry name" value="BIFUNCTIONAL UDP-N-ACETYLGLUCOSAMINE 2-EPIMERASE_N-ACETYLMANNOSAMINE KINASE"/>
    <property type="match status" value="1"/>
</dbReference>
<dbReference type="PANTHER" id="PTHR18964">
    <property type="entry name" value="ROK (REPRESSOR, ORF, KINASE) FAMILY"/>
    <property type="match status" value="1"/>
</dbReference>
<comment type="caution">
    <text evidence="3">The sequence shown here is derived from an EMBL/GenBank/DDBJ whole genome shotgun (WGS) entry which is preliminary data.</text>
</comment>
<dbReference type="EMBL" id="QREV01000028">
    <property type="protein sequence ID" value="RDU48870.1"/>
    <property type="molecule type" value="Genomic_DNA"/>
</dbReference>
<protein>
    <submittedName>
        <fullName evidence="3">ROK family protein</fullName>
    </submittedName>
</protein>
<dbReference type="InterPro" id="IPR000600">
    <property type="entry name" value="ROK"/>
</dbReference>
<keyword evidence="5" id="KW-1185">Reference proteome</keyword>
<comment type="similarity">
    <text evidence="1">Belongs to the ROK (NagC/XylR) family.</text>
</comment>
<dbReference type="RefSeq" id="WP_115499964.1">
    <property type="nucleotide sequence ID" value="NZ_JACRTI010000028.1"/>
</dbReference>
<evidence type="ECO:0000313" key="2">
    <source>
        <dbReference type="EMBL" id="MBC8602438.1"/>
    </source>
</evidence>
<dbReference type="Pfam" id="PF00480">
    <property type="entry name" value="ROK"/>
    <property type="match status" value="1"/>
</dbReference>
<evidence type="ECO:0000313" key="3">
    <source>
        <dbReference type="EMBL" id="RDU48870.1"/>
    </source>
</evidence>
<dbReference type="Proteomes" id="UP000629596">
    <property type="component" value="Unassembled WGS sequence"/>
</dbReference>
<proteinExistence type="inferred from homology"/>
<evidence type="ECO:0000313" key="5">
    <source>
        <dbReference type="Proteomes" id="UP000629596"/>
    </source>
</evidence>
<evidence type="ECO:0000256" key="1">
    <source>
        <dbReference type="ARBA" id="ARBA00006479"/>
    </source>
</evidence>
<name>A0A3D8HDQ2_9BACT</name>
<dbReference type="EMBL" id="JACRTI010000028">
    <property type="protein sequence ID" value="MBC8602438.1"/>
    <property type="molecule type" value="Genomic_DNA"/>
</dbReference>
<sequence length="320" mass="35192">MYTIGIDLGGTFVKIGLVESGKVLNFKVLPAHSEKGLRNNLPEIKDTINNLLYNSGVQITDLAGISLAFPGIVDVKHYQVLATNDKYDDACDLNLRLWCELNWGVPFYMDNDTRLATIGEWECGAAQGLNNVVMMTIGTGIGTGVVLDGRVLYGEHYQAGSLGGHFVIDYKGRKCSCGNVGCVEALSSSFFLPYIIKENPKLSASFRENADNYDFEKIFNWASHGDVDALIVRNECMDVWSAAIITYIHAYDPQVIVLGGGVMKSKDVILPYIRERVGKLAWCPSSVVKILASELGDNAAILASEYCFKNKKRRNEILSA</sequence>
<reference evidence="2 5" key="2">
    <citation type="submission" date="2020-08" db="EMBL/GenBank/DDBJ databases">
        <title>Genome public.</title>
        <authorList>
            <person name="Liu C."/>
            <person name="Sun Q."/>
        </authorList>
    </citation>
    <scope>NUCLEOTIDE SEQUENCE [LARGE SCALE GENOMIC DNA]</scope>
    <source>
        <strain evidence="2 5">426_9</strain>
    </source>
</reference>
<dbReference type="Gene3D" id="3.30.420.40">
    <property type="match status" value="2"/>
</dbReference>
<organism evidence="3 4">
    <name type="scientific">Parabacteroides acidifaciens</name>
    <dbReference type="NCBI Taxonomy" id="2290935"/>
    <lineage>
        <taxon>Bacteria</taxon>
        <taxon>Pseudomonadati</taxon>
        <taxon>Bacteroidota</taxon>
        <taxon>Bacteroidia</taxon>
        <taxon>Bacteroidales</taxon>
        <taxon>Tannerellaceae</taxon>
        <taxon>Parabacteroides</taxon>
    </lineage>
</organism>
<dbReference type="Proteomes" id="UP000256321">
    <property type="component" value="Unassembled WGS sequence"/>
</dbReference>